<keyword evidence="3" id="KW-1185">Reference proteome</keyword>
<evidence type="ECO:0000313" key="2">
    <source>
        <dbReference type="EMBL" id="SDC54238.1"/>
    </source>
</evidence>
<evidence type="ECO:0000256" key="1">
    <source>
        <dbReference type="SAM" id="MobiDB-lite"/>
    </source>
</evidence>
<dbReference type="STRING" id="530584.SAMN05421630_102502"/>
<dbReference type="Gene3D" id="3.40.1580.10">
    <property type="entry name" value="SMI1/KNR4-like"/>
    <property type="match status" value="1"/>
</dbReference>
<dbReference type="SUPFAM" id="SSF160631">
    <property type="entry name" value="SMI1/KNR4-like"/>
    <property type="match status" value="1"/>
</dbReference>
<sequence length="364" mass="38227">MTEPGSPAEGSADAPSGPAERAVREVLTAADGKVDAVIGSSALLLACTGALGESDRLVLRWLDVTGRPVTELAADPVRARAWAMLFEARGARPEWARELLPLDLDAEERAHLAHLGGPGAKDTGDGLLAFVNKLGELTGSMGSTEDEKEPRTPGQRLRRHAAEAETLAAAGDREGALAALGEWALLAKDLPEPDVATLAAGRHVAPLLVDGALTVPGEWARDYAGTLVAALLTRYRADRAPLDLAGLIGEIMRLRGEPHSTPPPATPAGIAFAEQRLGITLPPSYRDFLLTCDGLPGDVVFPRLLGVAELGLVKSVLPISEPPRLVLLPGNAAVVEWDPVFGTTTHSGIRAVLEEHLRLLEAAL</sequence>
<proteinExistence type="predicted"/>
<gene>
    <name evidence="2" type="ORF">SAMN05421630_102502</name>
</gene>
<dbReference type="AlphaFoldDB" id="A0A222VLN2"/>
<dbReference type="EMBL" id="FMZE01000002">
    <property type="protein sequence ID" value="SDC54238.1"/>
    <property type="molecule type" value="Genomic_DNA"/>
</dbReference>
<dbReference type="InterPro" id="IPR018958">
    <property type="entry name" value="Knr4/Smi1-like_dom"/>
</dbReference>
<reference evidence="2 3" key="1">
    <citation type="submission" date="2016-10" db="EMBL/GenBank/DDBJ databases">
        <authorList>
            <person name="de Groot N.N."/>
        </authorList>
    </citation>
    <scope>NUCLEOTIDE SEQUENCE [LARGE SCALE GENOMIC DNA]</scope>
    <source>
        <strain evidence="2 3">CGMCC 4.5506</strain>
    </source>
</reference>
<dbReference type="SMART" id="SM00860">
    <property type="entry name" value="SMI1_KNR4"/>
    <property type="match status" value="1"/>
</dbReference>
<dbReference type="RefSeq" id="WP_091800284.1">
    <property type="nucleotide sequence ID" value="NZ_CP016353.1"/>
</dbReference>
<dbReference type="Proteomes" id="UP000199494">
    <property type="component" value="Unassembled WGS sequence"/>
</dbReference>
<dbReference type="KEGG" id="pmad:BAY61_07470"/>
<protein>
    <submittedName>
        <fullName evidence="2">SMI1 / KNR4 family (SUKH-1)</fullName>
    </submittedName>
</protein>
<dbReference type="OrthoDB" id="458118at2"/>
<feature type="region of interest" description="Disordered" evidence="1">
    <location>
        <begin position="138"/>
        <end position="159"/>
    </location>
</feature>
<evidence type="ECO:0000313" key="3">
    <source>
        <dbReference type="Proteomes" id="UP000199494"/>
    </source>
</evidence>
<dbReference type="Pfam" id="PF09346">
    <property type="entry name" value="SMI1_KNR4"/>
    <property type="match status" value="1"/>
</dbReference>
<dbReference type="InterPro" id="IPR037883">
    <property type="entry name" value="Knr4/Smi1-like_sf"/>
</dbReference>
<organism evidence="2 3">
    <name type="scientific">Prauserella marina</name>
    <dbReference type="NCBI Taxonomy" id="530584"/>
    <lineage>
        <taxon>Bacteria</taxon>
        <taxon>Bacillati</taxon>
        <taxon>Actinomycetota</taxon>
        <taxon>Actinomycetes</taxon>
        <taxon>Pseudonocardiales</taxon>
        <taxon>Pseudonocardiaceae</taxon>
        <taxon>Prauserella</taxon>
    </lineage>
</organism>
<name>A0A222VLN2_9PSEU</name>
<accession>A0A222VLN2</accession>